<evidence type="ECO:0000313" key="4">
    <source>
        <dbReference type="Proteomes" id="UP000822331"/>
    </source>
</evidence>
<dbReference type="AlphaFoldDB" id="A0AAE7R6H7"/>
<dbReference type="EMBL" id="CP049207">
    <property type="protein sequence ID" value="QTG02885.1"/>
    <property type="molecule type" value="Genomic_DNA"/>
</dbReference>
<sequence length="106" mass="11829">MSATAGADTSARQKSQFASFVALLPYCQKFEREQVEAKPFRSRNSHPELTASKIAKGKVFLFLRTMPNDLFLITAADAGHREHKKASGRTEIDAFRASIHLLRLHG</sequence>
<evidence type="ECO:0000313" key="2">
    <source>
        <dbReference type="EMBL" id="QTG02885.1"/>
    </source>
</evidence>
<dbReference type="Proteomes" id="UP000822331">
    <property type="component" value="Unassembled WGS sequence"/>
</dbReference>
<dbReference type="RefSeq" id="WP_045229472.1">
    <property type="nucleotide sequence ID" value="NZ_CP049207.1"/>
</dbReference>
<protein>
    <submittedName>
        <fullName evidence="2">Uncharacterized protein</fullName>
    </submittedName>
</protein>
<dbReference type="EMBL" id="JAAMCP010000012">
    <property type="protein sequence ID" value="NTF39243.1"/>
    <property type="molecule type" value="Genomic_DNA"/>
</dbReference>
<reference evidence="1 4" key="1">
    <citation type="journal article" date="2020" name="Science">
        <title>Unexpected conservation and global transmission of agrobacterial virulence plasmids.</title>
        <authorList>
            <person name="Weisberg A.J."/>
            <person name="Davis E.W. 2nd"/>
            <person name="Tabima J."/>
            <person name="Belcher M.S."/>
            <person name="Miller M."/>
            <person name="Kuo C.H."/>
            <person name="Loper J.E."/>
            <person name="Grunwald N.J."/>
            <person name="Putnam M.L."/>
            <person name="Chang J.H."/>
        </authorList>
    </citation>
    <scope>NUCLEOTIDE SEQUENCE [LARGE SCALE GENOMIC DNA]</scope>
    <source>
        <strain evidence="1 4">A19/93</strain>
    </source>
</reference>
<evidence type="ECO:0000313" key="3">
    <source>
        <dbReference type="Proteomes" id="UP000663912"/>
    </source>
</evidence>
<proteinExistence type="predicted"/>
<organism evidence="2 3">
    <name type="scientific">Agrobacterium rubi</name>
    <dbReference type="NCBI Taxonomy" id="28099"/>
    <lineage>
        <taxon>Bacteria</taxon>
        <taxon>Pseudomonadati</taxon>
        <taxon>Pseudomonadota</taxon>
        <taxon>Alphaproteobacteria</taxon>
        <taxon>Hyphomicrobiales</taxon>
        <taxon>Rhizobiaceae</taxon>
        <taxon>Rhizobium/Agrobacterium group</taxon>
        <taxon>Agrobacterium</taxon>
    </lineage>
</organism>
<dbReference type="KEGG" id="arui:G6M88_21200"/>
<dbReference type="Proteomes" id="UP000663912">
    <property type="component" value="Chromosome 2"/>
</dbReference>
<gene>
    <name evidence="1" type="ORF">G6L72_21295</name>
    <name evidence="2" type="ORF">G6M88_21200</name>
</gene>
<name>A0AAE7R6H7_9HYPH</name>
<accession>A0AAE7R6H7</accession>
<keyword evidence="4" id="KW-1185">Reference proteome</keyword>
<evidence type="ECO:0000313" key="1">
    <source>
        <dbReference type="EMBL" id="NTF39243.1"/>
    </source>
</evidence>
<reference evidence="2" key="2">
    <citation type="submission" date="2020-02" db="EMBL/GenBank/DDBJ databases">
        <title>Unexpected conservation and global transmission of agrobacterial virulence plasmids.</title>
        <authorList>
            <person name="Weisberg A.J."/>
            <person name="Davis E.W. II"/>
            <person name="Tabima J.R."/>
            <person name="Belcher M.S."/>
            <person name="Miller M."/>
            <person name="Kuo C.-H."/>
            <person name="Loper J.E."/>
            <person name="Grunwald N.J."/>
            <person name="Putnam M.L."/>
            <person name="Chang J.H."/>
        </authorList>
    </citation>
    <scope>NUCLEOTIDE SEQUENCE</scope>
    <source>
        <strain evidence="2">W2/73</strain>
    </source>
</reference>